<sequence>MGNSMDADLAVEYYTNATITIDSPTDSDHIGYYIGYWLDRFVNPNETSPTFNRTGSEARDDW</sequence>
<gene>
    <name evidence="1" type="ORF">J07HQW2_01873</name>
</gene>
<dbReference type="HOGENOM" id="CLU_2893204_0_0_2"/>
<proteinExistence type="predicted"/>
<evidence type="ECO:0000313" key="1">
    <source>
        <dbReference type="EMBL" id="ERG95416.1"/>
    </source>
</evidence>
<name>U1PST4_9EURY</name>
<accession>U1PST4</accession>
<protein>
    <submittedName>
        <fullName evidence="1">Uncharacterized protein</fullName>
    </submittedName>
</protein>
<evidence type="ECO:0000313" key="2">
    <source>
        <dbReference type="Proteomes" id="UP000030710"/>
    </source>
</evidence>
<dbReference type="EMBL" id="KE356561">
    <property type="protein sequence ID" value="ERG95416.1"/>
    <property type="molecule type" value="Genomic_DNA"/>
</dbReference>
<dbReference type="Proteomes" id="UP000030710">
    <property type="component" value="Unassembled WGS sequence"/>
</dbReference>
<reference evidence="1 2" key="1">
    <citation type="journal article" date="2013" name="PLoS ONE">
        <title>Assembly-driven community genomics of a hypersaline microbial ecosystem.</title>
        <authorList>
            <person name="Podell S."/>
            <person name="Ugalde J.A."/>
            <person name="Narasingarao P."/>
            <person name="Banfield J.F."/>
            <person name="Heidelberg K.B."/>
            <person name="Allen E.E."/>
        </authorList>
    </citation>
    <scope>NUCLEOTIDE SEQUENCE [LARGE SCALE GENOMIC DNA]</scope>
    <source>
        <strain evidence="2">J07HQW2</strain>
    </source>
</reference>
<organism evidence="1 2">
    <name type="scientific">Haloquadratum walsbyi J07HQW2</name>
    <dbReference type="NCBI Taxonomy" id="1238425"/>
    <lineage>
        <taxon>Archaea</taxon>
        <taxon>Methanobacteriati</taxon>
        <taxon>Methanobacteriota</taxon>
        <taxon>Stenosarchaea group</taxon>
        <taxon>Halobacteria</taxon>
        <taxon>Halobacteriales</taxon>
        <taxon>Haloferacaceae</taxon>
        <taxon>Haloquadratum</taxon>
    </lineage>
</organism>
<dbReference type="AlphaFoldDB" id="U1PST4"/>